<dbReference type="InterPro" id="IPR009057">
    <property type="entry name" value="Homeodomain-like_sf"/>
</dbReference>
<dbReference type="SUPFAM" id="SSF46689">
    <property type="entry name" value="Homeodomain-like"/>
    <property type="match status" value="1"/>
</dbReference>
<dbReference type="InterPro" id="IPR050624">
    <property type="entry name" value="HTH-type_Tx_Regulator"/>
</dbReference>
<organism evidence="3">
    <name type="scientific">bioreactor metagenome</name>
    <dbReference type="NCBI Taxonomy" id="1076179"/>
    <lineage>
        <taxon>unclassified sequences</taxon>
        <taxon>metagenomes</taxon>
        <taxon>ecological metagenomes</taxon>
    </lineage>
</organism>
<name>A0A644VWF7_9ZZZZ</name>
<proteinExistence type="predicted"/>
<comment type="caution">
    <text evidence="3">The sequence shown here is derived from an EMBL/GenBank/DDBJ whole genome shotgun (WGS) entry which is preliminary data.</text>
</comment>
<feature type="domain" description="HTH tetR-type" evidence="2">
    <location>
        <begin position="3"/>
        <end position="63"/>
    </location>
</feature>
<reference evidence="3" key="1">
    <citation type="submission" date="2019-08" db="EMBL/GenBank/DDBJ databases">
        <authorList>
            <person name="Kucharzyk K."/>
            <person name="Murdoch R.W."/>
            <person name="Higgins S."/>
            <person name="Loffler F."/>
        </authorList>
    </citation>
    <scope>NUCLEOTIDE SEQUENCE</scope>
</reference>
<evidence type="ECO:0000256" key="1">
    <source>
        <dbReference type="ARBA" id="ARBA00023125"/>
    </source>
</evidence>
<dbReference type="Pfam" id="PF00440">
    <property type="entry name" value="TetR_N"/>
    <property type="match status" value="1"/>
</dbReference>
<dbReference type="InterPro" id="IPR039532">
    <property type="entry name" value="TetR_C_Firmicutes"/>
</dbReference>
<dbReference type="InterPro" id="IPR001647">
    <property type="entry name" value="HTH_TetR"/>
</dbReference>
<sequence length="189" mass="22016">MAQMTKLALAQSLKQLMAERTLDKITVKEIVTRCGVNRQTFYYHFKDIYDLLDWMFVNEGQEFSRRYPDSRSNDDGESAIRNMCSYLRENKQMVVNIYHSLGRELLDRYLCREMAKLLHTTLGYRAQVFGATEDDLAYLIAFYKHAFVGSLLDWVHDGLPGDIDDIVQKMVPILQGTFDAALKRMALRR</sequence>
<evidence type="ECO:0000313" key="3">
    <source>
        <dbReference type="EMBL" id="MPL95550.1"/>
    </source>
</evidence>
<evidence type="ECO:0000259" key="2">
    <source>
        <dbReference type="PROSITE" id="PS50977"/>
    </source>
</evidence>
<protein>
    <recommendedName>
        <fullName evidence="2">HTH tetR-type domain-containing protein</fullName>
    </recommendedName>
</protein>
<dbReference type="Pfam" id="PF14278">
    <property type="entry name" value="TetR_C_8"/>
    <property type="match status" value="1"/>
</dbReference>
<dbReference type="PANTHER" id="PTHR43479:SF7">
    <property type="entry name" value="TETR-FAMILY TRANSCRIPTIONAL REGULATOR"/>
    <property type="match status" value="1"/>
</dbReference>
<dbReference type="Gene3D" id="1.10.357.10">
    <property type="entry name" value="Tetracycline Repressor, domain 2"/>
    <property type="match status" value="1"/>
</dbReference>
<dbReference type="PROSITE" id="PS50977">
    <property type="entry name" value="HTH_TETR_2"/>
    <property type="match status" value="1"/>
</dbReference>
<dbReference type="AlphaFoldDB" id="A0A644VWF7"/>
<accession>A0A644VWF7</accession>
<dbReference type="PANTHER" id="PTHR43479">
    <property type="entry name" value="ACREF/ENVCD OPERON REPRESSOR-RELATED"/>
    <property type="match status" value="1"/>
</dbReference>
<gene>
    <name evidence="3" type="ORF">SDC9_41722</name>
</gene>
<dbReference type="GO" id="GO:0003677">
    <property type="term" value="F:DNA binding"/>
    <property type="evidence" value="ECO:0007669"/>
    <property type="project" value="UniProtKB-KW"/>
</dbReference>
<keyword evidence="1" id="KW-0238">DNA-binding</keyword>
<dbReference type="EMBL" id="VSSQ01000472">
    <property type="protein sequence ID" value="MPL95550.1"/>
    <property type="molecule type" value="Genomic_DNA"/>
</dbReference>